<keyword evidence="10" id="KW-1185">Reference proteome</keyword>
<evidence type="ECO:0000256" key="3">
    <source>
        <dbReference type="ARBA" id="ARBA00022448"/>
    </source>
</evidence>
<dbReference type="CDD" id="cd06550">
    <property type="entry name" value="TM_ABC_iron-siderophores_like"/>
    <property type="match status" value="1"/>
</dbReference>
<reference evidence="9 10" key="1">
    <citation type="submission" date="2023-07" db="EMBL/GenBank/DDBJ databases">
        <title>Genomic Encyclopedia of Type Strains, Phase IV (KMG-IV): sequencing the most valuable type-strain genomes for metagenomic binning, comparative biology and taxonomic classification.</title>
        <authorList>
            <person name="Goeker M."/>
        </authorList>
    </citation>
    <scope>NUCLEOTIDE SEQUENCE [LARGE SCALE GENOMIC DNA]</scope>
    <source>
        <strain evidence="9 10">DSM 46876</strain>
    </source>
</reference>
<evidence type="ECO:0000256" key="1">
    <source>
        <dbReference type="ARBA" id="ARBA00004651"/>
    </source>
</evidence>
<comment type="caution">
    <text evidence="9">The sequence shown here is derived from an EMBL/GenBank/DDBJ whole genome shotgun (WGS) entry which is preliminary data.</text>
</comment>
<evidence type="ECO:0000256" key="8">
    <source>
        <dbReference type="SAM" id="Phobius"/>
    </source>
</evidence>
<dbReference type="SUPFAM" id="SSF81345">
    <property type="entry name" value="ABC transporter involved in vitamin B12 uptake, BtuC"/>
    <property type="match status" value="1"/>
</dbReference>
<dbReference type="Pfam" id="PF01032">
    <property type="entry name" value="FecCD"/>
    <property type="match status" value="1"/>
</dbReference>
<dbReference type="Proteomes" id="UP001238450">
    <property type="component" value="Unassembled WGS sequence"/>
</dbReference>
<keyword evidence="4" id="KW-1003">Cell membrane</keyword>
<organism evidence="9 10">
    <name type="scientific">Croceifilum oryzae</name>
    <dbReference type="NCBI Taxonomy" id="1553429"/>
    <lineage>
        <taxon>Bacteria</taxon>
        <taxon>Bacillati</taxon>
        <taxon>Bacillota</taxon>
        <taxon>Bacilli</taxon>
        <taxon>Bacillales</taxon>
        <taxon>Thermoactinomycetaceae</taxon>
        <taxon>Croceifilum</taxon>
    </lineage>
</organism>
<keyword evidence="6 8" id="KW-1133">Transmembrane helix</keyword>
<feature type="transmembrane region" description="Helical" evidence="8">
    <location>
        <begin position="161"/>
        <end position="182"/>
    </location>
</feature>
<feature type="transmembrane region" description="Helical" evidence="8">
    <location>
        <begin position="316"/>
        <end position="337"/>
    </location>
</feature>
<feature type="transmembrane region" description="Helical" evidence="8">
    <location>
        <begin position="202"/>
        <end position="223"/>
    </location>
</feature>
<feature type="transmembrane region" description="Helical" evidence="8">
    <location>
        <begin position="248"/>
        <end position="275"/>
    </location>
</feature>
<evidence type="ECO:0000313" key="9">
    <source>
        <dbReference type="EMBL" id="MDQ0416005.1"/>
    </source>
</evidence>
<feature type="transmembrane region" description="Helical" evidence="8">
    <location>
        <begin position="21"/>
        <end position="40"/>
    </location>
</feature>
<dbReference type="RefSeq" id="WP_307250056.1">
    <property type="nucleotide sequence ID" value="NZ_JAUSUV010000001.1"/>
</dbReference>
<feature type="transmembrane region" description="Helical" evidence="8">
    <location>
        <begin position="72"/>
        <end position="92"/>
    </location>
</feature>
<keyword evidence="5 8" id="KW-0812">Transmembrane</keyword>
<evidence type="ECO:0000256" key="4">
    <source>
        <dbReference type="ARBA" id="ARBA00022475"/>
    </source>
</evidence>
<dbReference type="EMBL" id="JAUSUV010000001">
    <property type="protein sequence ID" value="MDQ0416005.1"/>
    <property type="molecule type" value="Genomic_DNA"/>
</dbReference>
<evidence type="ECO:0000256" key="7">
    <source>
        <dbReference type="ARBA" id="ARBA00023136"/>
    </source>
</evidence>
<gene>
    <name evidence="9" type="ORF">J2Z48_000163</name>
</gene>
<dbReference type="GO" id="GO:0022857">
    <property type="term" value="F:transmembrane transporter activity"/>
    <property type="evidence" value="ECO:0007669"/>
    <property type="project" value="InterPro"/>
</dbReference>
<dbReference type="Gene3D" id="1.10.3470.10">
    <property type="entry name" value="ABC transporter involved in vitamin B12 uptake, BtuC"/>
    <property type="match status" value="1"/>
</dbReference>
<dbReference type="InterPro" id="IPR037294">
    <property type="entry name" value="ABC_BtuC-like"/>
</dbReference>
<feature type="transmembrane region" description="Helical" evidence="8">
    <location>
        <begin position="104"/>
        <end position="123"/>
    </location>
</feature>
<dbReference type="GO" id="GO:0033214">
    <property type="term" value="P:siderophore-iron import into cell"/>
    <property type="evidence" value="ECO:0007669"/>
    <property type="project" value="TreeGrafter"/>
</dbReference>
<dbReference type="PANTHER" id="PTHR30472:SF68">
    <property type="entry name" value="FERRICHROME TRANSPORT SYSTEM PERMEASE PROTEIN FHUB"/>
    <property type="match status" value="1"/>
</dbReference>
<comment type="similarity">
    <text evidence="2">Belongs to the binding-protein-dependent transport system permease family. FecCD subfamily.</text>
</comment>
<dbReference type="InterPro" id="IPR000522">
    <property type="entry name" value="ABC_transptr_permease_BtuC"/>
</dbReference>
<evidence type="ECO:0000256" key="6">
    <source>
        <dbReference type="ARBA" id="ARBA00022989"/>
    </source>
</evidence>
<sequence length="346" mass="36814">MEGLSVQESKGVTHPLSRKRFTVLILLVFGLLGAVCYAIFAGPVSFTSTELVDGVLYQQDNMAKRIVWDLRLPRILIGVIVGICLALSGSILQGVMRNPLSDPGIIGVSSGAGVVATTMLIIFPTAAATFLPIGAFVGAFGTTLLIYFLSWNQGASSHRIILVGVAINALIGAILSSLMLLFSDRVQSVLPWLSGGIGGVGWSHFQMVVGYALIAIVLSFFAAHHLRVLSLGDEVAKLLGHRVERSRFFLILLSSLLAAIAVSVSGLIGFVGLVIPHILRMIIGNDARYLLPASALGGALLVTLADAFARTWFDPIELPVGVFLSFLGGPFFLFILLKGMRRNATS</sequence>
<keyword evidence="7 8" id="KW-0472">Membrane</keyword>
<proteinExistence type="inferred from homology"/>
<accession>A0AAJ1WQZ7</accession>
<dbReference type="GO" id="GO:0005886">
    <property type="term" value="C:plasma membrane"/>
    <property type="evidence" value="ECO:0007669"/>
    <property type="project" value="UniProtKB-SubCell"/>
</dbReference>
<feature type="transmembrane region" description="Helical" evidence="8">
    <location>
        <begin position="129"/>
        <end position="149"/>
    </location>
</feature>
<name>A0AAJ1WQZ7_9BACL</name>
<protein>
    <submittedName>
        <fullName evidence="9">Iron complex transport system permease protein</fullName>
    </submittedName>
</protein>
<evidence type="ECO:0000256" key="5">
    <source>
        <dbReference type="ARBA" id="ARBA00022692"/>
    </source>
</evidence>
<dbReference type="PANTHER" id="PTHR30472">
    <property type="entry name" value="FERRIC ENTEROBACTIN TRANSPORT SYSTEM PERMEASE PROTEIN"/>
    <property type="match status" value="1"/>
</dbReference>
<dbReference type="AlphaFoldDB" id="A0AAJ1WQZ7"/>
<evidence type="ECO:0000313" key="10">
    <source>
        <dbReference type="Proteomes" id="UP001238450"/>
    </source>
</evidence>
<evidence type="ECO:0000256" key="2">
    <source>
        <dbReference type="ARBA" id="ARBA00007935"/>
    </source>
</evidence>
<keyword evidence="3" id="KW-0813">Transport</keyword>
<comment type="subcellular location">
    <subcellularLocation>
        <location evidence="1">Cell membrane</location>
        <topology evidence="1">Multi-pass membrane protein</topology>
    </subcellularLocation>
</comment>
<dbReference type="FunFam" id="1.10.3470.10:FF:000001">
    <property type="entry name" value="Vitamin B12 ABC transporter permease BtuC"/>
    <property type="match status" value="1"/>
</dbReference>